<sequence>MSSPVPNPATPSSAAPPKLAMSEMHPSKVHQTMAPPSSGLRHGFTDIDYNKTPMHNLIQTPSKTPAPSSDFTFRYVRHGSEQGLGPEARRLMESLRDEAAKIKVQLTAERDRERAQEEESAEGRKIAAAKGKSSRFSAAHLAEFKKMDSIEGHASSFRAAPGRFTPVKANTPAIPITPLKPGIKRSQSKANLDEPDSARPKTLPRPLARSPDKNREAPDHPSKRIRQRIEDDASTLRPVSRDGTSIPRPKSSGNDSLRTGIPRSHTLGSFPTPSRSALVRNASISRMRTPTISLVQSPSQPDLQRSNSFSAKVGKSILKSPSKKGFGGLKMWGTTNNLGAESTKVPTQVETPGRFGRIKSILKRQASGTKTKDKSAIPQPSSFAPKTPGRFDLTDKMFPTVPLTTPGCKRDRHVDFTPNTKPAAIAQESPSPVKPSIPLSKKLSALPAPKFVAGGKAGPKTGEVTYPDLSAYGVDGDKPEPAHEPAPGTFTFRSDHTICFDNSPSRGFGSAAGQASLRHVRKSAASSTRMPGSFPQTSGASPNKENKDPVRRNSIPHGMTNKKRHRASSDEDEDVDDEGAKRGTKKLRKNPSAAEGPALVAPRLLSKASPTKRAMSSTPQSPSPKKKTGGLSLSRLQMLSQPKIRMIEVEVFITERRFPVVPITLAGLRGMKKLPVMIELRMPPAGCPFAVASSPSTHPTSYLHTAFCTQTDIYIFISPEQPLPTSPSYLCVIDPGYETMPHRHTLFTCTFCWNLSRGPPHVLGREARLTCDRCLRGLTDLAVCWVCGEVVCRGDECAVVTAPEVRELFEEEGWDGDGVETEMETGRHIFEVPMCVNCAVACENDDRDALTKRALRRIDVADAGLSRLRWKIQGRNEDANRAPGSITARQSLLGGDSSMDLVSPSPDISPAPSPAGSSCSVDERRGKGNGEEGDGTIARLHYRRSTDPRFAELECLVPQHAALYVSIFDPINAPAFKPSPAKPLPSWMQLLPRNQRDTGKDGCGRTWSPRSVLDIHFPPAEAFARPCSDGGSARADECGVKPADELENEKNGSRNDSGNENGMEIVRPHARLPPSSSPPQGRNDSQFPDQVECDCGSDSDLQKGDRGRPDSPPDLAPPADEFDSEYEIEHGYGIPPLTPYKRPAVVADEPLRRPSARRTASGSQERLDPKVMDGRHAVSAAVTGINANSNRSSVSTRKQGDQVRGIYKSNMNGKGKGKSVAWDKTVEGGESDASDASCEQLLREMESGGGVEKAEDCPPKRCPPPRAGAGWLRAQTPPAQSMEFLDIYQPGRDGGGEDAARGKGLGREIRLLNPSLALPGRRRAEVGGAKACPTCGNVSNY</sequence>
<feature type="region of interest" description="Disordered" evidence="1">
    <location>
        <begin position="470"/>
        <end position="490"/>
    </location>
</feature>
<feature type="compositionally biased region" description="Basic and acidic residues" evidence="1">
    <location>
        <begin position="1165"/>
        <end position="1176"/>
    </location>
</feature>
<feature type="region of interest" description="Disordered" evidence="1">
    <location>
        <begin position="890"/>
        <end position="936"/>
    </location>
</feature>
<feature type="region of interest" description="Disordered" evidence="1">
    <location>
        <begin position="158"/>
        <end position="275"/>
    </location>
</feature>
<feature type="compositionally biased region" description="Polar residues" evidence="1">
    <location>
        <begin position="57"/>
        <end position="71"/>
    </location>
</feature>
<feature type="compositionally biased region" description="Polar residues" evidence="1">
    <location>
        <begin position="1185"/>
        <end position="1197"/>
    </location>
</feature>
<protein>
    <submittedName>
        <fullName evidence="2">Uncharacterized protein</fullName>
    </submittedName>
</protein>
<evidence type="ECO:0000313" key="2">
    <source>
        <dbReference type="EMBL" id="KAF2966326.1"/>
    </source>
</evidence>
<proteinExistence type="predicted"/>
<feature type="region of interest" description="Disordered" evidence="1">
    <location>
        <begin position="106"/>
        <end position="135"/>
    </location>
</feature>
<feature type="region of interest" description="Disordered" evidence="1">
    <location>
        <begin position="1025"/>
        <end position="1272"/>
    </location>
</feature>
<feature type="compositionally biased region" description="Polar residues" evidence="1">
    <location>
        <begin position="524"/>
        <end position="543"/>
    </location>
</feature>
<feature type="region of interest" description="Disordered" evidence="1">
    <location>
        <begin position="1"/>
        <end position="71"/>
    </location>
</feature>
<feature type="compositionally biased region" description="Basic and acidic residues" evidence="1">
    <location>
        <begin position="1034"/>
        <end position="1053"/>
    </location>
</feature>
<dbReference type="OrthoDB" id="5204833at2759"/>
<keyword evidence="3" id="KW-1185">Reference proteome</keyword>
<evidence type="ECO:0000256" key="1">
    <source>
        <dbReference type="SAM" id="MobiDB-lite"/>
    </source>
</evidence>
<name>A0A7C8IL16_9PEZI</name>
<feature type="compositionally biased region" description="Low complexity" evidence="1">
    <location>
        <begin position="10"/>
        <end position="20"/>
    </location>
</feature>
<dbReference type="InParanoid" id="A0A7C8IL16"/>
<dbReference type="EMBL" id="WUBL01000092">
    <property type="protein sequence ID" value="KAF2966326.1"/>
    <property type="molecule type" value="Genomic_DNA"/>
</dbReference>
<feature type="compositionally biased region" description="Basic and acidic residues" evidence="1">
    <location>
        <begin position="108"/>
        <end position="125"/>
    </location>
</feature>
<dbReference type="Proteomes" id="UP000481858">
    <property type="component" value="Unassembled WGS sequence"/>
</dbReference>
<evidence type="ECO:0000313" key="3">
    <source>
        <dbReference type="Proteomes" id="UP000481858"/>
    </source>
</evidence>
<feature type="region of interest" description="Disordered" evidence="1">
    <location>
        <begin position="508"/>
        <end position="633"/>
    </location>
</feature>
<accession>A0A7C8IL16</accession>
<feature type="compositionally biased region" description="Polar residues" evidence="1">
    <location>
        <begin position="266"/>
        <end position="275"/>
    </location>
</feature>
<feature type="compositionally biased region" description="Basic and acidic residues" evidence="1">
    <location>
        <begin position="921"/>
        <end position="930"/>
    </location>
</feature>
<feature type="compositionally biased region" description="Basic and acidic residues" evidence="1">
    <location>
        <begin position="210"/>
        <end position="231"/>
    </location>
</feature>
<feature type="compositionally biased region" description="Basic and acidic residues" evidence="1">
    <location>
        <begin position="1100"/>
        <end position="1111"/>
    </location>
</feature>
<feature type="compositionally biased region" description="Basic and acidic residues" evidence="1">
    <location>
        <begin position="1241"/>
        <end position="1259"/>
    </location>
</feature>
<feature type="compositionally biased region" description="Polar residues" evidence="1">
    <location>
        <begin position="1078"/>
        <end position="1088"/>
    </location>
</feature>
<gene>
    <name evidence="2" type="ORF">GQX73_g7272</name>
</gene>
<feature type="region of interest" description="Disordered" evidence="1">
    <location>
        <begin position="363"/>
        <end position="398"/>
    </location>
</feature>
<organism evidence="2 3">
    <name type="scientific">Xylaria multiplex</name>
    <dbReference type="NCBI Taxonomy" id="323545"/>
    <lineage>
        <taxon>Eukaryota</taxon>
        <taxon>Fungi</taxon>
        <taxon>Dikarya</taxon>
        <taxon>Ascomycota</taxon>
        <taxon>Pezizomycotina</taxon>
        <taxon>Sordariomycetes</taxon>
        <taxon>Xylariomycetidae</taxon>
        <taxon>Xylariales</taxon>
        <taxon>Xylariaceae</taxon>
        <taxon>Xylaria</taxon>
    </lineage>
</organism>
<reference evidence="2 3" key="1">
    <citation type="submission" date="2019-12" db="EMBL/GenBank/DDBJ databases">
        <title>Draft genome sequence of the ascomycete Xylaria multiplex DSM 110363.</title>
        <authorList>
            <person name="Buettner E."/>
            <person name="Kellner H."/>
        </authorList>
    </citation>
    <scope>NUCLEOTIDE SEQUENCE [LARGE SCALE GENOMIC DNA]</scope>
    <source>
        <strain evidence="2 3">DSM 110363</strain>
    </source>
</reference>
<comment type="caution">
    <text evidence="2">The sequence shown here is derived from an EMBL/GenBank/DDBJ whole genome shotgun (WGS) entry which is preliminary data.</text>
</comment>